<organism evidence="3 4">
    <name type="scientific">Paracoccus seriniphilus</name>
    <dbReference type="NCBI Taxonomy" id="184748"/>
    <lineage>
        <taxon>Bacteria</taxon>
        <taxon>Pseudomonadati</taxon>
        <taxon>Pseudomonadota</taxon>
        <taxon>Alphaproteobacteria</taxon>
        <taxon>Rhodobacterales</taxon>
        <taxon>Paracoccaceae</taxon>
        <taxon>Paracoccus</taxon>
    </lineage>
</organism>
<feature type="domain" description="Fatty acid desaturase" evidence="2">
    <location>
        <begin position="55"/>
        <end position="295"/>
    </location>
</feature>
<dbReference type="PANTHER" id="PTHR19353:SF19">
    <property type="entry name" value="DELTA(5) FATTY ACID DESATURASE C-RELATED"/>
    <property type="match status" value="1"/>
</dbReference>
<evidence type="ECO:0000256" key="1">
    <source>
        <dbReference type="SAM" id="Phobius"/>
    </source>
</evidence>
<protein>
    <submittedName>
        <fullName evidence="3">Fatty acid desaturase</fullName>
    </submittedName>
</protein>
<dbReference type="AlphaFoldDB" id="A0A239Q3T1"/>
<gene>
    <name evidence="3" type="ORF">SAMN05444959_1232</name>
</gene>
<dbReference type="GO" id="GO:0016020">
    <property type="term" value="C:membrane"/>
    <property type="evidence" value="ECO:0007669"/>
    <property type="project" value="TreeGrafter"/>
</dbReference>
<sequence length="343" mass="38538">MTSEYVATNAASSGISVDRKKLKSLGRRSDRPGLVWLAKWAVLMTAGVLAVHFTWGTPWAVLSMGFYAFVLTVPAYALSHETAHGTAFRTRWLNELMLWVSSFLYFGEPYHRRYAHTSHHTKTWHVGDDAQMPFDTPMTFGGWLSEQSGLLLFWYEGKIIVAHAFGIVGSEARRYTPEGEIRRLILGARLFLVGYVLVGAAIAAGQTWLLIYFVIPRVLGGPAMQFFTTIQHAELQENDPSIVKSTRSFAPSALNRFLYMNMNNHIEHHLYPQIPFYSLPDLHDVVKDQLPAPDPGLIRTNLELLGVVIRRSLGRNTKAPTIRQAPHMITSGGFEPIARASMR</sequence>
<keyword evidence="1" id="KW-0472">Membrane</keyword>
<dbReference type="GO" id="GO:0016717">
    <property type="term" value="F:oxidoreductase activity, acting on paired donors, with oxidation of a pair of donors resulting in the reduction of molecular oxygen to two molecules of water"/>
    <property type="evidence" value="ECO:0007669"/>
    <property type="project" value="TreeGrafter"/>
</dbReference>
<name>A0A239Q3T1_9RHOB</name>
<dbReference type="OrthoDB" id="9792534at2"/>
<keyword evidence="4" id="KW-1185">Reference proteome</keyword>
<dbReference type="Proteomes" id="UP000198307">
    <property type="component" value="Unassembled WGS sequence"/>
</dbReference>
<dbReference type="PANTHER" id="PTHR19353">
    <property type="entry name" value="FATTY ACID DESATURASE 2"/>
    <property type="match status" value="1"/>
</dbReference>
<evidence type="ECO:0000313" key="4">
    <source>
        <dbReference type="Proteomes" id="UP000198307"/>
    </source>
</evidence>
<accession>A0A239Q3T1</accession>
<keyword evidence="1" id="KW-1133">Transmembrane helix</keyword>
<evidence type="ECO:0000259" key="2">
    <source>
        <dbReference type="Pfam" id="PF00487"/>
    </source>
</evidence>
<evidence type="ECO:0000313" key="3">
    <source>
        <dbReference type="EMBL" id="SNT76607.1"/>
    </source>
</evidence>
<reference evidence="3 4" key="1">
    <citation type="submission" date="2017-07" db="EMBL/GenBank/DDBJ databases">
        <authorList>
            <person name="Sun Z.S."/>
            <person name="Albrecht U."/>
            <person name="Echele G."/>
            <person name="Lee C.C."/>
        </authorList>
    </citation>
    <scope>NUCLEOTIDE SEQUENCE [LARGE SCALE GENOMIC DNA]</scope>
    <source>
        <strain evidence="3 4">DSM 14827</strain>
    </source>
</reference>
<dbReference type="InterPro" id="IPR012171">
    <property type="entry name" value="Fatty_acid_desaturase"/>
</dbReference>
<dbReference type="Pfam" id="PF00487">
    <property type="entry name" value="FA_desaturase"/>
    <property type="match status" value="1"/>
</dbReference>
<feature type="transmembrane region" description="Helical" evidence="1">
    <location>
        <begin position="190"/>
        <end position="215"/>
    </location>
</feature>
<dbReference type="RefSeq" id="WP_089345908.1">
    <property type="nucleotide sequence ID" value="NZ_CP067130.1"/>
</dbReference>
<dbReference type="EMBL" id="FZQB01000023">
    <property type="protein sequence ID" value="SNT76607.1"/>
    <property type="molecule type" value="Genomic_DNA"/>
</dbReference>
<proteinExistence type="predicted"/>
<feature type="transmembrane region" description="Helical" evidence="1">
    <location>
        <begin position="33"/>
        <end position="53"/>
    </location>
</feature>
<dbReference type="InterPro" id="IPR005804">
    <property type="entry name" value="FA_desaturase_dom"/>
</dbReference>
<keyword evidence="1" id="KW-0812">Transmembrane</keyword>
<feature type="transmembrane region" description="Helical" evidence="1">
    <location>
        <begin position="59"/>
        <end position="78"/>
    </location>
</feature>
<dbReference type="GO" id="GO:0008610">
    <property type="term" value="P:lipid biosynthetic process"/>
    <property type="evidence" value="ECO:0007669"/>
    <property type="project" value="UniProtKB-ARBA"/>
</dbReference>